<feature type="non-terminal residue" evidence="2">
    <location>
        <position position="1"/>
    </location>
</feature>
<dbReference type="GO" id="GO:0051082">
    <property type="term" value="F:unfolded protein binding"/>
    <property type="evidence" value="ECO:0007669"/>
    <property type="project" value="TreeGrafter"/>
</dbReference>
<dbReference type="Gene3D" id="1.10.510.10">
    <property type="entry name" value="Transferase(Phosphotransferase) domain 1"/>
    <property type="match status" value="1"/>
</dbReference>
<name>A0A6A5V4X6_9PLEO</name>
<feature type="non-terminal residue" evidence="2">
    <location>
        <position position="179"/>
    </location>
</feature>
<protein>
    <recommendedName>
        <fullName evidence="1">Protein kinase domain-containing protein</fullName>
    </recommendedName>
</protein>
<accession>A0A6A5V4X6</accession>
<reference evidence="2" key="1">
    <citation type="journal article" date="2020" name="Stud. Mycol.">
        <title>101 Dothideomycetes genomes: a test case for predicting lifestyles and emergence of pathogens.</title>
        <authorList>
            <person name="Haridas S."/>
            <person name="Albert R."/>
            <person name="Binder M."/>
            <person name="Bloem J."/>
            <person name="Labutti K."/>
            <person name="Salamov A."/>
            <person name="Andreopoulos B."/>
            <person name="Baker S."/>
            <person name="Barry K."/>
            <person name="Bills G."/>
            <person name="Bluhm B."/>
            <person name="Cannon C."/>
            <person name="Castanera R."/>
            <person name="Culley D."/>
            <person name="Daum C."/>
            <person name="Ezra D."/>
            <person name="Gonzalez J."/>
            <person name="Henrissat B."/>
            <person name="Kuo A."/>
            <person name="Liang C."/>
            <person name="Lipzen A."/>
            <person name="Lutzoni F."/>
            <person name="Magnuson J."/>
            <person name="Mondo S."/>
            <person name="Nolan M."/>
            <person name="Ohm R."/>
            <person name="Pangilinan J."/>
            <person name="Park H.-J."/>
            <person name="Ramirez L."/>
            <person name="Alfaro M."/>
            <person name="Sun H."/>
            <person name="Tritt A."/>
            <person name="Yoshinaga Y."/>
            <person name="Zwiers L.-H."/>
            <person name="Turgeon B."/>
            <person name="Goodwin S."/>
            <person name="Spatafora J."/>
            <person name="Crous P."/>
            <person name="Grigoriev I."/>
        </authorList>
    </citation>
    <scope>NUCLEOTIDE SEQUENCE</scope>
    <source>
        <strain evidence="2">CBS 107.79</strain>
    </source>
</reference>
<dbReference type="PANTHER" id="PTHR13954:SF6">
    <property type="entry name" value="NON-SPECIFIC SERINE_THREONINE PROTEIN KINASE"/>
    <property type="match status" value="1"/>
</dbReference>
<evidence type="ECO:0000313" key="3">
    <source>
        <dbReference type="Proteomes" id="UP000800036"/>
    </source>
</evidence>
<evidence type="ECO:0000313" key="2">
    <source>
        <dbReference type="EMBL" id="KAF1972281.1"/>
    </source>
</evidence>
<dbReference type="PROSITE" id="PS50011">
    <property type="entry name" value="PROTEIN_KINASE_DOM"/>
    <property type="match status" value="1"/>
</dbReference>
<gene>
    <name evidence="2" type="ORF">BU23DRAFT_388036</name>
</gene>
<dbReference type="Pfam" id="PF00069">
    <property type="entry name" value="Pkinase"/>
    <property type="match status" value="1"/>
</dbReference>
<dbReference type="InterPro" id="IPR008271">
    <property type="entry name" value="Ser/Thr_kinase_AS"/>
</dbReference>
<dbReference type="OrthoDB" id="4062651at2759"/>
<evidence type="ECO:0000259" key="1">
    <source>
        <dbReference type="PROSITE" id="PS50011"/>
    </source>
</evidence>
<dbReference type="SUPFAM" id="SSF56112">
    <property type="entry name" value="Protein kinase-like (PK-like)"/>
    <property type="match status" value="1"/>
</dbReference>
<sequence>LFKKRFDYLRWGPYLFTGTAPYVITQREIENNESIRAHPHPNICAYHGVEVTKGFVTALIFTKYNCDLSTYVARGAHFDPVNLLSQLKAAITHIHALGFVHVDVKAENVFVDTSVQPARFVLGDFDSMHKEGEALQYKWGTPAWRDEELTEREVAVKEMDWYGLRMVEKWLRGKGWGRP</sequence>
<keyword evidence="3" id="KW-1185">Reference proteome</keyword>
<dbReference type="PANTHER" id="PTHR13954">
    <property type="entry name" value="IRE1-RELATED"/>
    <property type="match status" value="1"/>
</dbReference>
<feature type="domain" description="Protein kinase" evidence="1">
    <location>
        <begin position="1"/>
        <end position="179"/>
    </location>
</feature>
<dbReference type="AlphaFoldDB" id="A0A6A5V4X6"/>
<dbReference type="InterPro" id="IPR000719">
    <property type="entry name" value="Prot_kinase_dom"/>
</dbReference>
<dbReference type="GO" id="GO:1990604">
    <property type="term" value="C:IRE1-TRAF2-ASK1 complex"/>
    <property type="evidence" value="ECO:0007669"/>
    <property type="project" value="TreeGrafter"/>
</dbReference>
<dbReference type="Proteomes" id="UP000800036">
    <property type="component" value="Unassembled WGS sequence"/>
</dbReference>
<dbReference type="InterPro" id="IPR045133">
    <property type="entry name" value="IRE1/2-like"/>
</dbReference>
<dbReference type="GO" id="GO:0004674">
    <property type="term" value="F:protein serine/threonine kinase activity"/>
    <property type="evidence" value="ECO:0007669"/>
    <property type="project" value="InterPro"/>
</dbReference>
<dbReference type="EMBL" id="ML976688">
    <property type="protein sequence ID" value="KAF1972281.1"/>
    <property type="molecule type" value="Genomic_DNA"/>
</dbReference>
<dbReference type="PROSITE" id="PS00108">
    <property type="entry name" value="PROTEIN_KINASE_ST"/>
    <property type="match status" value="1"/>
</dbReference>
<dbReference type="GO" id="GO:0036498">
    <property type="term" value="P:IRE1-mediated unfolded protein response"/>
    <property type="evidence" value="ECO:0007669"/>
    <property type="project" value="TreeGrafter"/>
</dbReference>
<dbReference type="GO" id="GO:0005524">
    <property type="term" value="F:ATP binding"/>
    <property type="evidence" value="ECO:0007669"/>
    <property type="project" value="InterPro"/>
</dbReference>
<dbReference type="GO" id="GO:0070059">
    <property type="term" value="P:intrinsic apoptotic signaling pathway in response to endoplasmic reticulum stress"/>
    <property type="evidence" value="ECO:0007669"/>
    <property type="project" value="TreeGrafter"/>
</dbReference>
<organism evidence="2 3">
    <name type="scientific">Bimuria novae-zelandiae CBS 107.79</name>
    <dbReference type="NCBI Taxonomy" id="1447943"/>
    <lineage>
        <taxon>Eukaryota</taxon>
        <taxon>Fungi</taxon>
        <taxon>Dikarya</taxon>
        <taxon>Ascomycota</taxon>
        <taxon>Pezizomycotina</taxon>
        <taxon>Dothideomycetes</taxon>
        <taxon>Pleosporomycetidae</taxon>
        <taxon>Pleosporales</taxon>
        <taxon>Massarineae</taxon>
        <taxon>Didymosphaeriaceae</taxon>
        <taxon>Bimuria</taxon>
    </lineage>
</organism>
<dbReference type="GO" id="GO:0004521">
    <property type="term" value="F:RNA endonuclease activity"/>
    <property type="evidence" value="ECO:0007669"/>
    <property type="project" value="InterPro"/>
</dbReference>
<proteinExistence type="predicted"/>
<dbReference type="InterPro" id="IPR011009">
    <property type="entry name" value="Kinase-like_dom_sf"/>
</dbReference>